<dbReference type="AlphaFoldDB" id="A0A937X4T3"/>
<dbReference type="PROSITE" id="PS50146">
    <property type="entry name" value="DAGK"/>
    <property type="match status" value="1"/>
</dbReference>
<dbReference type="GO" id="GO:0008654">
    <property type="term" value="P:phospholipid biosynthetic process"/>
    <property type="evidence" value="ECO:0007669"/>
    <property type="project" value="UniProtKB-KW"/>
</dbReference>
<evidence type="ECO:0000313" key="11">
    <source>
        <dbReference type="EMBL" id="MBM3275889.1"/>
    </source>
</evidence>
<keyword evidence="7" id="KW-0443">Lipid metabolism</keyword>
<evidence type="ECO:0000256" key="2">
    <source>
        <dbReference type="ARBA" id="ARBA00005983"/>
    </source>
</evidence>
<dbReference type="PANTHER" id="PTHR12358">
    <property type="entry name" value="SPHINGOSINE KINASE"/>
    <property type="match status" value="1"/>
</dbReference>
<keyword evidence="6" id="KW-0067">ATP-binding</keyword>
<keyword evidence="9" id="KW-1133">Transmembrane helix</keyword>
<comment type="cofactor">
    <cofactor evidence="1">
        <name>Mg(2+)</name>
        <dbReference type="ChEBI" id="CHEBI:18420"/>
    </cofactor>
</comment>
<gene>
    <name evidence="11" type="ORF">FJZ00_12105</name>
</gene>
<keyword evidence="3" id="KW-0808">Transferase</keyword>
<organism evidence="11 12">
    <name type="scientific">Candidatus Tanganyikabacteria bacterium</name>
    <dbReference type="NCBI Taxonomy" id="2961651"/>
    <lineage>
        <taxon>Bacteria</taxon>
        <taxon>Bacillati</taxon>
        <taxon>Candidatus Sericytochromatia</taxon>
        <taxon>Candidatus Tanganyikabacteria</taxon>
    </lineage>
</organism>
<dbReference type="Gene3D" id="2.60.200.40">
    <property type="match status" value="1"/>
</dbReference>
<keyword evidence="7" id="KW-0594">Phospholipid biosynthesis</keyword>
<dbReference type="Gene3D" id="3.40.50.10330">
    <property type="entry name" value="Probable inorganic polyphosphate/atp-NAD kinase, domain 1"/>
    <property type="match status" value="1"/>
</dbReference>
<dbReference type="GO" id="GO:0016301">
    <property type="term" value="F:kinase activity"/>
    <property type="evidence" value="ECO:0007669"/>
    <property type="project" value="UniProtKB-KW"/>
</dbReference>
<dbReference type="InterPro" id="IPR017438">
    <property type="entry name" value="ATP-NAD_kinase_N"/>
</dbReference>
<feature type="domain" description="DAGKc" evidence="10">
    <location>
        <begin position="1"/>
        <end position="128"/>
    </location>
</feature>
<dbReference type="InterPro" id="IPR050187">
    <property type="entry name" value="Lipid_Phosphate_FormReg"/>
</dbReference>
<reference evidence="11 12" key="1">
    <citation type="submission" date="2019-03" db="EMBL/GenBank/DDBJ databases">
        <title>Lake Tanganyika Metagenome-Assembled Genomes (MAGs).</title>
        <authorList>
            <person name="Tran P."/>
        </authorList>
    </citation>
    <scope>NUCLEOTIDE SEQUENCE [LARGE SCALE GENOMIC DNA]</scope>
    <source>
        <strain evidence="11">K_DeepCast_65m_m2_236</strain>
    </source>
</reference>
<comment type="similarity">
    <text evidence="2">Belongs to the diacylglycerol/lipid kinase family.</text>
</comment>
<evidence type="ECO:0000256" key="4">
    <source>
        <dbReference type="ARBA" id="ARBA00022741"/>
    </source>
</evidence>
<evidence type="ECO:0000256" key="3">
    <source>
        <dbReference type="ARBA" id="ARBA00022679"/>
    </source>
</evidence>
<evidence type="ECO:0000256" key="5">
    <source>
        <dbReference type="ARBA" id="ARBA00022777"/>
    </source>
</evidence>
<dbReference type="Pfam" id="PF19279">
    <property type="entry name" value="YegS_C"/>
    <property type="match status" value="1"/>
</dbReference>
<evidence type="ECO:0000256" key="8">
    <source>
        <dbReference type="ARBA" id="ARBA00023264"/>
    </source>
</evidence>
<protein>
    <submittedName>
        <fullName evidence="11">YegS/Rv2252/BmrU family lipid kinase</fullName>
    </submittedName>
</protein>
<dbReference type="SUPFAM" id="SSF111331">
    <property type="entry name" value="NAD kinase/diacylglycerol kinase-like"/>
    <property type="match status" value="1"/>
</dbReference>
<dbReference type="InterPro" id="IPR005218">
    <property type="entry name" value="Diacylglycerol/lipid_kinase"/>
</dbReference>
<name>A0A937X4T3_9BACT</name>
<accession>A0A937X4T3</accession>
<dbReference type="EMBL" id="VGJX01000766">
    <property type="protein sequence ID" value="MBM3275889.1"/>
    <property type="molecule type" value="Genomic_DNA"/>
</dbReference>
<evidence type="ECO:0000256" key="6">
    <source>
        <dbReference type="ARBA" id="ARBA00022840"/>
    </source>
</evidence>
<evidence type="ECO:0000313" key="12">
    <source>
        <dbReference type="Proteomes" id="UP000703893"/>
    </source>
</evidence>
<keyword evidence="7" id="KW-0444">Lipid biosynthesis</keyword>
<evidence type="ECO:0000256" key="7">
    <source>
        <dbReference type="ARBA" id="ARBA00023209"/>
    </source>
</evidence>
<keyword evidence="8" id="KW-1208">Phospholipid metabolism</keyword>
<keyword evidence="4" id="KW-0547">Nucleotide-binding</keyword>
<keyword evidence="9" id="KW-0472">Membrane</keyword>
<feature type="transmembrane region" description="Helical" evidence="9">
    <location>
        <begin position="158"/>
        <end position="177"/>
    </location>
</feature>
<keyword evidence="9" id="KW-0812">Transmembrane</keyword>
<sequence length="303" mass="32644">MQRKVRVVVNQGARRCGKASIVPRIFREFSAFDLEIHIPDSYEATVEVCESAARDGVTDLVVVGGDGTINIAVNAIAGTDVRLGIIPSGTANDLATFLGLPKKLADACDRVRKAATRRLDLVDVNGRLYASAGGLGVVSQVATDVNGLKSSSGAARSVVRAFGSLVYVLYSFVLLLFSRKIHTPLEIRVDGKEVGKFKSAALFVNNQPTIGKTVMPCPDARPDDGTLSGLVMRRRSRLGTIFTVILMSLKGSHKRRRDALFFAGEEVMVKSEVPATFIGDGEVLAHTRNLRLAVRPRALRVIA</sequence>
<dbReference type="InterPro" id="IPR001206">
    <property type="entry name" value="Diacylglycerol_kinase_cat_dom"/>
</dbReference>
<dbReference type="NCBIfam" id="TIGR00147">
    <property type="entry name" value="YegS/Rv2252/BmrU family lipid kinase"/>
    <property type="match status" value="1"/>
</dbReference>
<dbReference type="PANTHER" id="PTHR12358:SF54">
    <property type="entry name" value="SPHINGOSINE KINASE RELATED PROTEIN"/>
    <property type="match status" value="1"/>
</dbReference>
<evidence type="ECO:0000256" key="9">
    <source>
        <dbReference type="SAM" id="Phobius"/>
    </source>
</evidence>
<dbReference type="InterPro" id="IPR016064">
    <property type="entry name" value="NAD/diacylglycerol_kinase_sf"/>
</dbReference>
<comment type="caution">
    <text evidence="11">The sequence shown here is derived from an EMBL/GenBank/DDBJ whole genome shotgun (WGS) entry which is preliminary data.</text>
</comment>
<evidence type="ECO:0000259" key="10">
    <source>
        <dbReference type="PROSITE" id="PS50146"/>
    </source>
</evidence>
<dbReference type="Pfam" id="PF00781">
    <property type="entry name" value="DAGK_cat"/>
    <property type="match status" value="1"/>
</dbReference>
<evidence type="ECO:0000256" key="1">
    <source>
        <dbReference type="ARBA" id="ARBA00001946"/>
    </source>
</evidence>
<keyword evidence="5 11" id="KW-0418">Kinase</keyword>
<dbReference type="InterPro" id="IPR045540">
    <property type="entry name" value="YegS/DAGK_C"/>
</dbReference>
<proteinExistence type="inferred from homology"/>
<dbReference type="GO" id="GO:0005524">
    <property type="term" value="F:ATP binding"/>
    <property type="evidence" value="ECO:0007669"/>
    <property type="project" value="UniProtKB-KW"/>
</dbReference>
<dbReference type="Proteomes" id="UP000703893">
    <property type="component" value="Unassembled WGS sequence"/>
</dbReference>